<name>A0A1Y0BZB6_9MYCO</name>
<keyword evidence="2" id="KW-1185">Reference proteome</keyword>
<accession>A0A1Y0BZB6</accession>
<organism evidence="1 2">
    <name type="scientific">Mycobacterium dioxanotrophicus</name>
    <dbReference type="NCBI Taxonomy" id="482462"/>
    <lineage>
        <taxon>Bacteria</taxon>
        <taxon>Bacillati</taxon>
        <taxon>Actinomycetota</taxon>
        <taxon>Actinomycetes</taxon>
        <taxon>Mycobacteriales</taxon>
        <taxon>Mycobacteriaceae</taxon>
        <taxon>Mycobacterium</taxon>
    </lineage>
</organism>
<dbReference type="AlphaFoldDB" id="A0A1Y0BZB6"/>
<dbReference type="EMBL" id="CP020809">
    <property type="protein sequence ID" value="ART68273.1"/>
    <property type="molecule type" value="Genomic_DNA"/>
</dbReference>
<evidence type="ECO:0000313" key="1">
    <source>
        <dbReference type="EMBL" id="ART68273.1"/>
    </source>
</evidence>
<gene>
    <name evidence="1" type="ORF">BTO20_06450</name>
</gene>
<sequence>MTVDHPTSLSCRVRRFRSVYREGMDEDPSATDAATERRYRELARNPLLPRSQVEELVVEFDRLLAIAAPPEGFPELSMSETSRTATCARRGLVKGLADRDAGDRAEPRREQLAERVIAALTTVTDCIDGMQTLESDKLDAEATATADGFIVTAGGGVAVGSDTQGAPDSQAVARARHEHRIVSTVAEMDRLQLRTVDIIREQLDVGETGIPWTLMECARAGLDLSGSFEASAQLPDSPLRDLMERLAADMHRANAAVRGETR</sequence>
<proteinExistence type="predicted"/>
<evidence type="ECO:0000313" key="2">
    <source>
        <dbReference type="Proteomes" id="UP000195331"/>
    </source>
</evidence>
<protein>
    <submittedName>
        <fullName evidence="1">Uncharacterized protein</fullName>
    </submittedName>
</protein>
<dbReference type="KEGG" id="mdx:BTO20_06450"/>
<dbReference type="Proteomes" id="UP000195331">
    <property type="component" value="Chromosome"/>
</dbReference>
<reference evidence="1 2" key="1">
    <citation type="submission" date="2017-04" db="EMBL/GenBank/DDBJ databases">
        <title>Whole Genome Sequence of 1,4-Dioxane Degrading Bacterium Mycobacterium dioxanotrophicus PH-06.</title>
        <authorList>
            <person name="He Y."/>
        </authorList>
    </citation>
    <scope>NUCLEOTIDE SEQUENCE [LARGE SCALE GENOMIC DNA]</scope>
    <source>
        <strain evidence="1 2">PH-06</strain>
    </source>
</reference>